<protein>
    <submittedName>
        <fullName evidence="2">Uncharacterized protein</fullName>
    </submittedName>
</protein>
<name>A0A0C9TK45_SPHS4</name>
<dbReference type="Proteomes" id="UP000054279">
    <property type="component" value="Unassembled WGS sequence"/>
</dbReference>
<dbReference type="AlphaFoldDB" id="A0A0C9TK45"/>
<keyword evidence="3" id="KW-1185">Reference proteome</keyword>
<evidence type="ECO:0000313" key="2">
    <source>
        <dbReference type="EMBL" id="KIJ22254.1"/>
    </source>
</evidence>
<accession>A0A0C9TK45</accession>
<proteinExistence type="predicted"/>
<reference evidence="2 3" key="1">
    <citation type="submission" date="2014-06" db="EMBL/GenBank/DDBJ databases">
        <title>Evolutionary Origins and Diversification of the Mycorrhizal Mutualists.</title>
        <authorList>
            <consortium name="DOE Joint Genome Institute"/>
            <consortium name="Mycorrhizal Genomics Consortium"/>
            <person name="Kohler A."/>
            <person name="Kuo A."/>
            <person name="Nagy L.G."/>
            <person name="Floudas D."/>
            <person name="Copeland A."/>
            <person name="Barry K.W."/>
            <person name="Cichocki N."/>
            <person name="Veneault-Fourrey C."/>
            <person name="LaButti K."/>
            <person name="Lindquist E.A."/>
            <person name="Lipzen A."/>
            <person name="Lundell T."/>
            <person name="Morin E."/>
            <person name="Murat C."/>
            <person name="Riley R."/>
            <person name="Ohm R."/>
            <person name="Sun H."/>
            <person name="Tunlid A."/>
            <person name="Henrissat B."/>
            <person name="Grigoriev I.V."/>
            <person name="Hibbett D.S."/>
            <person name="Martin F."/>
        </authorList>
    </citation>
    <scope>NUCLEOTIDE SEQUENCE [LARGE SCALE GENOMIC DNA]</scope>
    <source>
        <strain evidence="2 3">SS14</strain>
    </source>
</reference>
<feature type="compositionally biased region" description="Low complexity" evidence="1">
    <location>
        <begin position="30"/>
        <end position="41"/>
    </location>
</feature>
<gene>
    <name evidence="2" type="ORF">M422DRAFT_57228</name>
</gene>
<sequence>PRYPAPLEPNENVNIDEAMSYVSHHYADALSQKQGKSSSKLPKTKEVPFPYPSSQLKADSQSTISDDEDPNAKEITPHTLKIFCNPVNVMFLHSRKERHLACLPSRYGDPEKGHDPFHRPNVRSKLGWEIQVSHDEMETLTFNIKNIDTSHKKNSQKKVEFEL</sequence>
<dbReference type="EMBL" id="KN838519">
    <property type="protein sequence ID" value="KIJ22254.1"/>
    <property type="molecule type" value="Genomic_DNA"/>
</dbReference>
<feature type="compositionally biased region" description="Polar residues" evidence="1">
    <location>
        <begin position="52"/>
        <end position="64"/>
    </location>
</feature>
<dbReference type="HOGENOM" id="CLU_1631117_0_0_1"/>
<organism evidence="2 3">
    <name type="scientific">Sphaerobolus stellatus (strain SS14)</name>
    <dbReference type="NCBI Taxonomy" id="990650"/>
    <lineage>
        <taxon>Eukaryota</taxon>
        <taxon>Fungi</taxon>
        <taxon>Dikarya</taxon>
        <taxon>Basidiomycota</taxon>
        <taxon>Agaricomycotina</taxon>
        <taxon>Agaricomycetes</taxon>
        <taxon>Phallomycetidae</taxon>
        <taxon>Geastrales</taxon>
        <taxon>Sphaerobolaceae</taxon>
        <taxon>Sphaerobolus</taxon>
    </lineage>
</organism>
<evidence type="ECO:0000313" key="3">
    <source>
        <dbReference type="Proteomes" id="UP000054279"/>
    </source>
</evidence>
<feature type="region of interest" description="Disordered" evidence="1">
    <location>
        <begin position="26"/>
        <end position="72"/>
    </location>
</feature>
<evidence type="ECO:0000256" key="1">
    <source>
        <dbReference type="SAM" id="MobiDB-lite"/>
    </source>
</evidence>
<feature type="non-terminal residue" evidence="2">
    <location>
        <position position="1"/>
    </location>
</feature>